<protein>
    <submittedName>
        <fullName evidence="1">Uncharacterized protein</fullName>
    </submittedName>
</protein>
<keyword evidence="1" id="KW-0614">Plasmid</keyword>
<gene>
    <name evidence="1" type="ORF">NNIBIDOC_00213</name>
</gene>
<accession>A0A482EW78</accession>
<sequence>MRVIPASNGRKKDGIGDAHRLSFIGIDEQTRKFRLTIPVIYLGSN</sequence>
<name>A0A482EW78_SALSP</name>
<dbReference type="EMBL" id="MK356558">
    <property type="protein sequence ID" value="QBM91539.1"/>
    <property type="molecule type" value="Genomic_DNA"/>
</dbReference>
<geneLocation type="plasmid" evidence="1">
    <name>pSa1423-160k</name>
</geneLocation>
<evidence type="ECO:0000313" key="1">
    <source>
        <dbReference type="EMBL" id="QBM91539.1"/>
    </source>
</evidence>
<organism evidence="1">
    <name type="scientific">Salmonella sp</name>
    <dbReference type="NCBI Taxonomy" id="599"/>
    <lineage>
        <taxon>Bacteria</taxon>
        <taxon>Pseudomonadati</taxon>
        <taxon>Pseudomonadota</taxon>
        <taxon>Gammaproteobacteria</taxon>
        <taxon>Enterobacterales</taxon>
        <taxon>Enterobacteriaceae</taxon>
        <taxon>Salmonella</taxon>
    </lineage>
</organism>
<dbReference type="AlphaFoldDB" id="A0A482EW78"/>
<proteinExistence type="predicted"/>
<reference evidence="1" key="1">
    <citation type="submission" date="2019-01" db="EMBL/GenBank/DDBJ databases">
        <title>Salmonella strain 1423 plasmid sequences.</title>
        <authorList>
            <person name="Chen K."/>
            <person name="Chen S."/>
        </authorList>
    </citation>
    <scope>NUCLEOTIDE SEQUENCE</scope>
    <source>
        <strain evidence="1">Sa1423</strain>
        <plasmid evidence="1">pSa1423-160k</plasmid>
    </source>
</reference>